<organism evidence="2 3">
    <name type="scientific">Aeromicrobium ginsengisoli</name>
    <dbReference type="NCBI Taxonomy" id="363867"/>
    <lineage>
        <taxon>Bacteria</taxon>
        <taxon>Bacillati</taxon>
        <taxon>Actinomycetota</taxon>
        <taxon>Actinomycetes</taxon>
        <taxon>Propionibacteriales</taxon>
        <taxon>Nocardioidaceae</taxon>
        <taxon>Aeromicrobium</taxon>
    </lineage>
</organism>
<keyword evidence="1" id="KW-1133">Transmembrane helix</keyword>
<evidence type="ECO:0000313" key="2">
    <source>
        <dbReference type="EMBL" id="KAA1398003.1"/>
    </source>
</evidence>
<keyword evidence="1" id="KW-0472">Membrane</keyword>
<evidence type="ECO:0000256" key="1">
    <source>
        <dbReference type="SAM" id="Phobius"/>
    </source>
</evidence>
<protein>
    <submittedName>
        <fullName evidence="2">Uncharacterized protein</fullName>
    </submittedName>
</protein>
<sequence>MVSRGKRNVIIAGIVAFSLVLVAAIGTTAFFLIRKQHRSDDVAAAAQVAAAYTKKVSAYRSAVQSALNPRQLDDAARVKVAFDAAIAKTPTLGDAPAWGKEHSKTYLAAVRTQKTLKKPYDAVSEVLDEAIVGQPFVKAANTALDVKIDQFISERSLPDGGPIRTKLIPGFTKVLATFNKVPVPEGQESTADQVRDALKAMLKDAGRGADDLDSGRSTYISAASEYVTASTAVNTYERSLQSRLEAAVKKVTAAVSGQSTESAT</sequence>
<keyword evidence="3" id="KW-1185">Reference proteome</keyword>
<evidence type="ECO:0000313" key="3">
    <source>
        <dbReference type="Proteomes" id="UP000380867"/>
    </source>
</evidence>
<dbReference type="EMBL" id="SDPQ02000002">
    <property type="protein sequence ID" value="KAA1398003.1"/>
    <property type="molecule type" value="Genomic_DNA"/>
</dbReference>
<dbReference type="Proteomes" id="UP000380867">
    <property type="component" value="Unassembled WGS sequence"/>
</dbReference>
<proteinExistence type="predicted"/>
<feature type="transmembrane region" description="Helical" evidence="1">
    <location>
        <begin position="9"/>
        <end position="33"/>
    </location>
</feature>
<accession>A0A5M4FGU5</accession>
<keyword evidence="1" id="KW-0812">Transmembrane</keyword>
<dbReference type="RefSeq" id="WP_149689438.1">
    <property type="nucleotide sequence ID" value="NZ_SDPQ02000002.1"/>
</dbReference>
<comment type="caution">
    <text evidence="2">The sequence shown here is derived from an EMBL/GenBank/DDBJ whole genome shotgun (WGS) entry which is preliminary data.</text>
</comment>
<gene>
    <name evidence="2" type="ORF">ESP70_011775</name>
</gene>
<dbReference type="OrthoDB" id="3746994at2"/>
<reference evidence="2" key="1">
    <citation type="submission" date="2019-09" db="EMBL/GenBank/DDBJ databases">
        <authorList>
            <person name="Li J."/>
        </authorList>
    </citation>
    <scope>NUCLEOTIDE SEQUENCE [LARGE SCALE GENOMIC DNA]</scope>
    <source>
        <strain evidence="2">JCM 14732</strain>
    </source>
</reference>
<dbReference type="AlphaFoldDB" id="A0A5M4FGU5"/>
<name>A0A5M4FGU5_9ACTN</name>